<evidence type="ECO:0000313" key="1">
    <source>
        <dbReference type="EMBL" id="MCI3279200.1"/>
    </source>
</evidence>
<comment type="caution">
    <text evidence="1">The sequence shown here is derived from an EMBL/GenBank/DDBJ whole genome shotgun (WGS) entry which is preliminary data.</text>
</comment>
<protein>
    <recommendedName>
        <fullName evidence="3">HTH merR-type domain-containing protein</fullName>
    </recommendedName>
</protein>
<evidence type="ECO:0000313" key="2">
    <source>
        <dbReference type="Proteomes" id="UP001165269"/>
    </source>
</evidence>
<sequence length="72" mass="7478">MSDGLWTIAEVADYLGAASTGSARKTLSRWGVTAVGRQPGRAGASLYDPEAVRAARDAAPGQGARTDRTTEK</sequence>
<dbReference type="EMBL" id="JALDAY010000024">
    <property type="protein sequence ID" value="MCI3279200.1"/>
    <property type="molecule type" value="Genomic_DNA"/>
</dbReference>
<dbReference type="Proteomes" id="UP001165269">
    <property type="component" value="Unassembled WGS sequence"/>
</dbReference>
<name>A0ABS9YPK3_9ACTN</name>
<gene>
    <name evidence="1" type="ORF">MQP27_49865</name>
</gene>
<keyword evidence="2" id="KW-1185">Reference proteome</keyword>
<dbReference type="RefSeq" id="WP_242778988.1">
    <property type="nucleotide sequence ID" value="NZ_JALDAY010000024.1"/>
</dbReference>
<evidence type="ECO:0008006" key="3">
    <source>
        <dbReference type="Google" id="ProtNLM"/>
    </source>
</evidence>
<reference evidence="1" key="1">
    <citation type="submission" date="2022-03" db="EMBL/GenBank/DDBJ databases">
        <title>Streptomyces 7R015 and 7R016 isolated from Barleria lupulina in Thailand.</title>
        <authorList>
            <person name="Kanchanasin P."/>
            <person name="Phongsopitanun W."/>
            <person name="Tanasupawat S."/>
        </authorList>
    </citation>
    <scope>NUCLEOTIDE SEQUENCE</scope>
    <source>
        <strain evidence="1">7R015</strain>
    </source>
</reference>
<accession>A0ABS9YPK3</accession>
<organism evidence="1 2">
    <name type="scientific">Streptomyces cylindrosporus</name>
    <dbReference type="NCBI Taxonomy" id="2927583"/>
    <lineage>
        <taxon>Bacteria</taxon>
        <taxon>Bacillati</taxon>
        <taxon>Actinomycetota</taxon>
        <taxon>Actinomycetes</taxon>
        <taxon>Kitasatosporales</taxon>
        <taxon>Streptomycetaceae</taxon>
        <taxon>Streptomyces</taxon>
    </lineage>
</organism>
<proteinExistence type="predicted"/>